<feature type="binding site" evidence="18">
    <location>
        <position position="160"/>
    </location>
    <ligand>
        <name>K(+)</name>
        <dbReference type="ChEBI" id="CHEBI:29103"/>
    </ligand>
</feature>
<feature type="domain" description="YjeF N-terminal" evidence="21">
    <location>
        <begin position="9"/>
        <end position="213"/>
    </location>
</feature>
<feature type="binding site" evidence="18">
    <location>
        <position position="124"/>
    </location>
    <ligand>
        <name>K(+)</name>
        <dbReference type="ChEBI" id="CHEBI:29103"/>
    </ligand>
</feature>
<evidence type="ECO:0000256" key="8">
    <source>
        <dbReference type="ARBA" id="ARBA00022857"/>
    </source>
</evidence>
<feature type="binding site" evidence="18">
    <location>
        <position position="157"/>
    </location>
    <ligand>
        <name>(6S)-NADPHX</name>
        <dbReference type="ChEBI" id="CHEBI:64076"/>
    </ligand>
</feature>
<dbReference type="PROSITE" id="PS51385">
    <property type="entry name" value="YJEF_N"/>
    <property type="match status" value="1"/>
</dbReference>
<evidence type="ECO:0000256" key="17">
    <source>
        <dbReference type="HAMAP-Rule" id="MF_01965"/>
    </source>
</evidence>
<dbReference type="SUPFAM" id="SSF64153">
    <property type="entry name" value="YjeF N-terminal domain-like"/>
    <property type="match status" value="1"/>
</dbReference>
<evidence type="ECO:0000256" key="7">
    <source>
        <dbReference type="ARBA" id="ARBA00022840"/>
    </source>
</evidence>
<dbReference type="EC" id="4.2.1.136" evidence="19"/>
<comment type="catalytic activity">
    <reaction evidence="1 18 19">
        <text>(6R)-NADHX = (6S)-NADHX</text>
        <dbReference type="Rhea" id="RHEA:32215"/>
        <dbReference type="ChEBI" id="CHEBI:64074"/>
        <dbReference type="ChEBI" id="CHEBI:64075"/>
        <dbReference type="EC" id="5.1.99.6"/>
    </reaction>
</comment>
<accession>A0ABR7ITB1</accession>
<dbReference type="RefSeq" id="WP_186996942.1">
    <property type="nucleotide sequence ID" value="NZ_JACOQK010000001.1"/>
</dbReference>
<feature type="binding site" evidence="17">
    <location>
        <position position="258"/>
    </location>
    <ligand>
        <name>(6S)-NADPHX</name>
        <dbReference type="ChEBI" id="CHEBI:64076"/>
    </ligand>
</feature>
<feature type="binding site" evidence="17">
    <location>
        <position position="439"/>
    </location>
    <ligand>
        <name>(6S)-NADPHX</name>
        <dbReference type="ChEBI" id="CHEBI:64076"/>
    </ligand>
</feature>
<dbReference type="EC" id="5.1.99.6" evidence="19"/>
<dbReference type="Gene3D" id="3.40.50.10260">
    <property type="entry name" value="YjeF N-terminal domain"/>
    <property type="match status" value="1"/>
</dbReference>
<evidence type="ECO:0000256" key="15">
    <source>
        <dbReference type="ARBA" id="ARBA00048238"/>
    </source>
</evidence>
<evidence type="ECO:0000256" key="10">
    <source>
        <dbReference type="ARBA" id="ARBA00023027"/>
    </source>
</evidence>
<feature type="binding site" evidence="18">
    <location>
        <position position="139"/>
    </location>
    <ligand>
        <name>(6S)-NADPHX</name>
        <dbReference type="ChEBI" id="CHEBI:64076"/>
    </ligand>
</feature>
<dbReference type="PANTHER" id="PTHR12592">
    <property type="entry name" value="ATP-DEPENDENT (S)-NAD(P)H-HYDRATE DEHYDRATASE FAMILY MEMBER"/>
    <property type="match status" value="1"/>
</dbReference>
<evidence type="ECO:0000256" key="4">
    <source>
        <dbReference type="ARBA" id="ARBA00009524"/>
    </source>
</evidence>
<dbReference type="Proteomes" id="UP000649151">
    <property type="component" value="Unassembled WGS sequence"/>
</dbReference>
<evidence type="ECO:0000256" key="13">
    <source>
        <dbReference type="ARBA" id="ARBA00023268"/>
    </source>
</evidence>
<comment type="catalytic activity">
    <reaction evidence="2 18 19">
        <text>(6R)-NADPHX = (6S)-NADPHX</text>
        <dbReference type="Rhea" id="RHEA:32227"/>
        <dbReference type="ChEBI" id="CHEBI:64076"/>
        <dbReference type="ChEBI" id="CHEBI:64077"/>
        <dbReference type="EC" id="5.1.99.6"/>
    </reaction>
</comment>
<dbReference type="InterPro" id="IPR030677">
    <property type="entry name" value="Nnr"/>
</dbReference>
<feature type="binding site" evidence="18">
    <location>
        <begin position="128"/>
        <end position="134"/>
    </location>
    <ligand>
        <name>(6S)-NADPHX</name>
        <dbReference type="ChEBI" id="CHEBI:64076"/>
    </ligand>
</feature>
<comment type="function">
    <text evidence="18">Catalyzes the epimerization of the S- and R-forms of NAD(P)HX, a damaged form of NAD(P)H that is a result of enzymatic or heat-dependent hydration. This is a prerequisite for the S-specific NAD(P)H-hydrate dehydratase to allow the repair of both epimers of NAD(P)HX.</text>
</comment>
<dbReference type="PROSITE" id="PS51383">
    <property type="entry name" value="YJEF_C_3"/>
    <property type="match status" value="1"/>
</dbReference>
<evidence type="ECO:0000313" key="22">
    <source>
        <dbReference type="EMBL" id="MBC5788396.1"/>
    </source>
</evidence>
<evidence type="ECO:0000256" key="3">
    <source>
        <dbReference type="ARBA" id="ARBA00006001"/>
    </source>
</evidence>
<organism evidence="22 23">
    <name type="scientific">Clostridium facile</name>
    <dbReference type="NCBI Taxonomy" id="2763035"/>
    <lineage>
        <taxon>Bacteria</taxon>
        <taxon>Bacillati</taxon>
        <taxon>Bacillota</taxon>
        <taxon>Clostridia</taxon>
        <taxon>Eubacteriales</taxon>
        <taxon>Clostridiaceae</taxon>
        <taxon>Clostridium</taxon>
    </lineage>
</organism>
<feature type="binding site" evidence="17">
    <location>
        <position position="438"/>
    </location>
    <ligand>
        <name>AMP</name>
        <dbReference type="ChEBI" id="CHEBI:456215"/>
    </ligand>
</feature>
<reference evidence="22 23" key="1">
    <citation type="submission" date="2020-08" db="EMBL/GenBank/DDBJ databases">
        <title>Genome public.</title>
        <authorList>
            <person name="Liu C."/>
            <person name="Sun Q."/>
        </authorList>
    </citation>
    <scope>NUCLEOTIDE SEQUENCE [LARGE SCALE GENOMIC DNA]</scope>
    <source>
        <strain evidence="22 23">NSJ-27</strain>
    </source>
</reference>
<evidence type="ECO:0000256" key="2">
    <source>
        <dbReference type="ARBA" id="ARBA00000909"/>
    </source>
</evidence>
<dbReference type="PROSITE" id="PS01050">
    <property type="entry name" value="YJEF_C_2"/>
    <property type="match status" value="1"/>
</dbReference>
<sequence>MEVLNQNQMYQADQMTIETLGIPGETLMENAGQAIVSEIIKDWEIDTHIVVLAGTGNNGGDGIVIARRLLNLGYQVQLWLIPPEEKVRDAAKVHLELYHRHQYPVFHYGEELYPAIQQADVIVDALLGIGMAGELRPPYDRIVQEVNQSKAKVVSVDIPSGVNAEQAIVFQAVRADVTYMVQYPKQSAFLYPAACYYGEWKVVDIGIPPQTTDSLEYHKYTWGEKEYQSTKIERSPNSHKGSNGKGLIIGGSSHMIGAPILAAQACIASGIGLLSCAFPNHIRPVAAQKATEATFLPCKEQDGNLVQVEIPDSIQVVAIGMGLGRTEQTRQLVKNILVQDKPTIIDADALFYLNEMWGIVDNRSSVTVVTPHMGEMARLCGVPIEEIQKNRFAVSRKLAMQHGIFVVLKGPYTIVATPSGNQYINTSGNAGLAKGGSGDVLSGMIAGLLPRYQNPQEAISNAVYLHGLASEKLVEKGYSLDGISAEKLIEILPFLS</sequence>
<dbReference type="InterPro" id="IPR036652">
    <property type="entry name" value="YjeF_N_dom_sf"/>
</dbReference>
<evidence type="ECO:0000259" key="20">
    <source>
        <dbReference type="PROSITE" id="PS51383"/>
    </source>
</evidence>
<keyword evidence="13" id="KW-0511">Multifunctional enzyme</keyword>
<keyword evidence="11 18" id="KW-0413">Isomerase</keyword>
<evidence type="ECO:0000256" key="6">
    <source>
        <dbReference type="ARBA" id="ARBA00022741"/>
    </source>
</evidence>
<feature type="binding site" evidence="18">
    <location>
        <begin position="57"/>
        <end position="61"/>
    </location>
    <ligand>
        <name>(6S)-NADPHX</name>
        <dbReference type="ChEBI" id="CHEBI:64076"/>
    </ligand>
</feature>
<dbReference type="InterPro" id="IPR029056">
    <property type="entry name" value="Ribokinase-like"/>
</dbReference>
<comment type="function">
    <text evidence="17">Catalyzes the dehydration of the S-form of NAD(P)HX at the expense of ADP, which is converted to AMP. Together with NAD(P)HX epimerase, which catalyzes the epimerization of the S- and R-forms, the enzyme allows the repair of both epimers of NAD(P)HX, a damaged form of NAD(P)H that is a result of enzymatic or heat-dependent hydration.</text>
</comment>
<keyword evidence="12 17" id="KW-0456">Lyase</keyword>
<feature type="binding site" evidence="17">
    <location>
        <position position="372"/>
    </location>
    <ligand>
        <name>(6S)-NADPHX</name>
        <dbReference type="ChEBI" id="CHEBI:64076"/>
    </ligand>
</feature>
<evidence type="ECO:0000256" key="14">
    <source>
        <dbReference type="ARBA" id="ARBA00025153"/>
    </source>
</evidence>
<comment type="caution">
    <text evidence="22">The sequence shown here is derived from an EMBL/GenBank/DDBJ whole genome shotgun (WGS) entry which is preliminary data.</text>
</comment>
<dbReference type="HAMAP" id="MF_01965">
    <property type="entry name" value="NADHX_dehydratase"/>
    <property type="match status" value="1"/>
</dbReference>
<comment type="similarity">
    <text evidence="17">Belongs to the NnrD/CARKD family.</text>
</comment>
<keyword evidence="6 17" id="KW-0547">Nucleotide-binding</keyword>
<dbReference type="PANTHER" id="PTHR12592:SF0">
    <property type="entry name" value="ATP-DEPENDENT (S)-NAD(P)H-HYDRATE DEHYDRATASE"/>
    <property type="match status" value="1"/>
</dbReference>
<evidence type="ECO:0000259" key="21">
    <source>
        <dbReference type="PROSITE" id="PS51385"/>
    </source>
</evidence>
<evidence type="ECO:0000256" key="18">
    <source>
        <dbReference type="HAMAP-Rule" id="MF_01966"/>
    </source>
</evidence>
<dbReference type="CDD" id="cd01171">
    <property type="entry name" value="YXKO-related"/>
    <property type="match status" value="1"/>
</dbReference>
<dbReference type="Gene3D" id="3.40.1190.20">
    <property type="match status" value="1"/>
</dbReference>
<evidence type="ECO:0000256" key="1">
    <source>
        <dbReference type="ARBA" id="ARBA00000013"/>
    </source>
</evidence>
<feature type="binding site" evidence="17">
    <location>
        <position position="322"/>
    </location>
    <ligand>
        <name>(6S)-NADPHX</name>
        <dbReference type="ChEBI" id="CHEBI:64076"/>
    </ligand>
</feature>
<gene>
    <name evidence="17" type="primary">nnrD</name>
    <name evidence="18" type="synonym">nnrE</name>
    <name evidence="22" type="ORF">H8Z77_10310</name>
</gene>
<evidence type="ECO:0000256" key="5">
    <source>
        <dbReference type="ARBA" id="ARBA00022723"/>
    </source>
</evidence>
<comment type="cofactor">
    <cofactor evidence="17">
        <name>Mg(2+)</name>
        <dbReference type="ChEBI" id="CHEBI:18420"/>
    </cofactor>
</comment>
<dbReference type="SUPFAM" id="SSF53613">
    <property type="entry name" value="Ribokinase-like"/>
    <property type="match status" value="1"/>
</dbReference>
<evidence type="ECO:0000256" key="16">
    <source>
        <dbReference type="ARBA" id="ARBA00049209"/>
    </source>
</evidence>
<evidence type="ECO:0000313" key="23">
    <source>
        <dbReference type="Proteomes" id="UP000649151"/>
    </source>
</evidence>
<evidence type="ECO:0000256" key="11">
    <source>
        <dbReference type="ARBA" id="ARBA00023235"/>
    </source>
</evidence>
<dbReference type="NCBIfam" id="TIGR00197">
    <property type="entry name" value="yjeF_nterm"/>
    <property type="match status" value="1"/>
</dbReference>
<dbReference type="PIRSF" id="PIRSF017184">
    <property type="entry name" value="Nnr"/>
    <property type="match status" value="1"/>
</dbReference>
<feature type="domain" description="YjeF C-terminal" evidence="20">
    <location>
        <begin position="223"/>
        <end position="496"/>
    </location>
</feature>
<name>A0ABR7ITB1_9CLOT</name>
<dbReference type="EMBL" id="JACOQK010000001">
    <property type="protein sequence ID" value="MBC5788396.1"/>
    <property type="molecule type" value="Genomic_DNA"/>
</dbReference>
<dbReference type="InterPro" id="IPR000631">
    <property type="entry name" value="CARKD"/>
</dbReference>
<keyword evidence="5 18" id="KW-0479">Metal-binding</keyword>
<keyword evidence="9 18" id="KW-0630">Potassium</keyword>
<evidence type="ECO:0000256" key="19">
    <source>
        <dbReference type="PIRNR" id="PIRNR017184"/>
    </source>
</evidence>
<feature type="binding site" evidence="17">
    <location>
        <begin position="409"/>
        <end position="413"/>
    </location>
    <ligand>
        <name>AMP</name>
        <dbReference type="ChEBI" id="CHEBI:456215"/>
    </ligand>
</feature>
<comment type="similarity">
    <text evidence="18">Belongs to the NnrE/AIBP family.</text>
</comment>
<comment type="subunit">
    <text evidence="17">Homotetramer.</text>
</comment>
<dbReference type="HAMAP" id="MF_01966">
    <property type="entry name" value="NADHX_epimerase"/>
    <property type="match status" value="1"/>
</dbReference>
<dbReference type="InterPro" id="IPR017953">
    <property type="entry name" value="Carbohydrate_kinase_pred_CS"/>
</dbReference>
<dbReference type="Pfam" id="PF01256">
    <property type="entry name" value="Carb_kinase"/>
    <property type="match status" value="1"/>
</dbReference>
<protein>
    <recommendedName>
        <fullName evidence="19">Bifunctional NAD(P)H-hydrate repair enzyme</fullName>
    </recommendedName>
    <alternativeName>
        <fullName evidence="19">Nicotinamide nucleotide repair protein</fullName>
    </alternativeName>
    <domain>
        <recommendedName>
            <fullName evidence="19">ADP-dependent (S)-NAD(P)H-hydrate dehydratase</fullName>
            <ecNumber evidence="19">4.2.1.136</ecNumber>
        </recommendedName>
        <alternativeName>
            <fullName evidence="19">ADP-dependent NAD(P)HX dehydratase</fullName>
        </alternativeName>
    </domain>
    <domain>
        <recommendedName>
            <fullName evidence="19">NAD(P)H-hydrate epimerase</fullName>
            <ecNumber evidence="19">5.1.99.6</ecNumber>
        </recommendedName>
    </domain>
</protein>
<dbReference type="Pfam" id="PF03853">
    <property type="entry name" value="YjeF_N"/>
    <property type="match status" value="1"/>
</dbReference>
<evidence type="ECO:0000256" key="12">
    <source>
        <dbReference type="ARBA" id="ARBA00023239"/>
    </source>
</evidence>
<feature type="binding site" evidence="18">
    <location>
        <position position="58"/>
    </location>
    <ligand>
        <name>K(+)</name>
        <dbReference type="ChEBI" id="CHEBI:29103"/>
    </ligand>
</feature>
<dbReference type="InterPro" id="IPR004443">
    <property type="entry name" value="YjeF_N_dom"/>
</dbReference>
<comment type="cofactor">
    <cofactor evidence="18 19">
        <name>K(+)</name>
        <dbReference type="ChEBI" id="CHEBI:29103"/>
    </cofactor>
    <text evidence="18 19">Binds 1 potassium ion per subunit.</text>
</comment>
<proteinExistence type="inferred from homology"/>
<comment type="catalytic activity">
    <reaction evidence="15 17 19">
        <text>(6S)-NADHX + ADP = AMP + phosphate + NADH + H(+)</text>
        <dbReference type="Rhea" id="RHEA:32223"/>
        <dbReference type="ChEBI" id="CHEBI:15378"/>
        <dbReference type="ChEBI" id="CHEBI:43474"/>
        <dbReference type="ChEBI" id="CHEBI:57945"/>
        <dbReference type="ChEBI" id="CHEBI:64074"/>
        <dbReference type="ChEBI" id="CHEBI:456215"/>
        <dbReference type="ChEBI" id="CHEBI:456216"/>
        <dbReference type="EC" id="4.2.1.136"/>
    </reaction>
</comment>
<keyword evidence="23" id="KW-1185">Reference proteome</keyword>
<comment type="similarity">
    <text evidence="3 19">In the N-terminal section; belongs to the NnrE/AIBP family.</text>
</comment>
<comment type="function">
    <text evidence="14 19">Bifunctional enzyme that catalyzes the epimerization of the S- and R-forms of NAD(P)HX and the dehydration of the S-form of NAD(P)HX at the expense of ADP, which is converted to AMP. This allows the repair of both epimers of NAD(P)HX, a damaged form of NAD(P)H that is a result of enzymatic or heat-dependent hydration.</text>
</comment>
<keyword evidence="8 17" id="KW-0521">NADP</keyword>
<comment type="catalytic activity">
    <reaction evidence="16 17 19">
        <text>(6S)-NADPHX + ADP = AMP + phosphate + NADPH + H(+)</text>
        <dbReference type="Rhea" id="RHEA:32235"/>
        <dbReference type="ChEBI" id="CHEBI:15378"/>
        <dbReference type="ChEBI" id="CHEBI:43474"/>
        <dbReference type="ChEBI" id="CHEBI:57783"/>
        <dbReference type="ChEBI" id="CHEBI:64076"/>
        <dbReference type="ChEBI" id="CHEBI:456215"/>
        <dbReference type="ChEBI" id="CHEBI:456216"/>
        <dbReference type="EC" id="4.2.1.136"/>
    </reaction>
</comment>
<dbReference type="NCBIfam" id="TIGR00196">
    <property type="entry name" value="yjeF_cterm"/>
    <property type="match status" value="1"/>
</dbReference>
<keyword evidence="7 17" id="KW-0067">ATP-binding</keyword>
<comment type="similarity">
    <text evidence="4 19">In the C-terminal section; belongs to the NnrD/CARKD family.</text>
</comment>
<keyword evidence="10 17" id="KW-0520">NAD</keyword>
<evidence type="ECO:0000256" key="9">
    <source>
        <dbReference type="ARBA" id="ARBA00022958"/>
    </source>
</evidence>